<evidence type="ECO:0000256" key="1">
    <source>
        <dbReference type="SAM" id="MobiDB-lite"/>
    </source>
</evidence>
<keyword evidence="3" id="KW-1185">Reference proteome</keyword>
<dbReference type="EMBL" id="JARVKM010000025">
    <property type="protein sequence ID" value="KAK9776739.1"/>
    <property type="molecule type" value="Genomic_DNA"/>
</dbReference>
<evidence type="ECO:0000313" key="2">
    <source>
        <dbReference type="EMBL" id="KAK9776739.1"/>
    </source>
</evidence>
<evidence type="ECO:0000313" key="3">
    <source>
        <dbReference type="Proteomes" id="UP001465668"/>
    </source>
</evidence>
<feature type="region of interest" description="Disordered" evidence="1">
    <location>
        <begin position="1"/>
        <end position="20"/>
    </location>
</feature>
<organism evidence="2 3">
    <name type="scientific">Seiridium cardinale</name>
    <dbReference type="NCBI Taxonomy" id="138064"/>
    <lineage>
        <taxon>Eukaryota</taxon>
        <taxon>Fungi</taxon>
        <taxon>Dikarya</taxon>
        <taxon>Ascomycota</taxon>
        <taxon>Pezizomycotina</taxon>
        <taxon>Sordariomycetes</taxon>
        <taxon>Xylariomycetidae</taxon>
        <taxon>Amphisphaeriales</taxon>
        <taxon>Sporocadaceae</taxon>
        <taxon>Seiridium</taxon>
    </lineage>
</organism>
<feature type="region of interest" description="Disordered" evidence="1">
    <location>
        <begin position="325"/>
        <end position="445"/>
    </location>
</feature>
<feature type="compositionally biased region" description="Polar residues" evidence="1">
    <location>
        <begin position="1"/>
        <end position="13"/>
    </location>
</feature>
<accession>A0ABR2XST4</accession>
<name>A0ABR2XST4_9PEZI</name>
<gene>
    <name evidence="2" type="ORF">SCAR479_06477</name>
</gene>
<protein>
    <submittedName>
        <fullName evidence="2">Uncharacterized protein</fullName>
    </submittedName>
</protein>
<proteinExistence type="predicted"/>
<feature type="compositionally biased region" description="Basic and acidic residues" evidence="1">
    <location>
        <begin position="366"/>
        <end position="376"/>
    </location>
</feature>
<feature type="compositionally biased region" description="Polar residues" evidence="1">
    <location>
        <begin position="409"/>
        <end position="445"/>
    </location>
</feature>
<dbReference type="Proteomes" id="UP001465668">
    <property type="component" value="Unassembled WGS sequence"/>
</dbReference>
<sequence length="445" mass="49893">MSQQPSEPATPQPSIFGGQVPRVVITPPSTVEETKLSAIQAELVDIIPASNRAVYRLTYNDGEFYRFGPTPELSRDPYAHAHLNPKRLKRRCGIKNCDYCNLCARYRIDPHALQARLVPEGRSSPKWDIYFHWVMNEQIPRLHHGNIGPGSRNWSSCWITGCPCRGESRIQKQPPKDANMLGCQCQKARQSSQQADGEPFSSACVCSKTGRTNGNEDVEYIPRTNGFALFPFEVCPIWIKRHQAGADYKKACPTCWTMEELIKNGSLYQHTRFTLKELDHNETLFRRIAFALSPLAIDPEARPKEDWEDFEHCFFNFPAPALQSSSRYLSPAPPSPPSRESNDSGSDLELGFTSPRSISWPVRKRKGEDHKKDSPRRQQHRASSFPEHSLGAQQPSTVPRKSDLRSWVLPSSTRTCLTQSEASGGFTPTATGSASISLGSVPTHD</sequence>
<comment type="caution">
    <text evidence="2">The sequence shown here is derived from an EMBL/GenBank/DDBJ whole genome shotgun (WGS) entry which is preliminary data.</text>
</comment>
<reference evidence="2 3" key="1">
    <citation type="submission" date="2024-02" db="EMBL/GenBank/DDBJ databases">
        <title>First draft genome assembly of two strains of Seiridium cardinale.</title>
        <authorList>
            <person name="Emiliani G."/>
            <person name="Scali E."/>
        </authorList>
    </citation>
    <scope>NUCLEOTIDE SEQUENCE [LARGE SCALE GENOMIC DNA]</scope>
    <source>
        <strain evidence="2 3">BM-138-000479</strain>
    </source>
</reference>